<dbReference type="GO" id="GO:0007155">
    <property type="term" value="P:cell adhesion"/>
    <property type="evidence" value="ECO:0007669"/>
    <property type="project" value="InterPro"/>
</dbReference>
<keyword evidence="8" id="KW-0969">Cilium</keyword>
<evidence type="ECO:0000256" key="2">
    <source>
        <dbReference type="ARBA" id="ARBA00011255"/>
    </source>
</evidence>
<evidence type="ECO:0000313" key="8">
    <source>
        <dbReference type="EMBL" id="SFJ18078.1"/>
    </source>
</evidence>
<feature type="domain" description="Flagellar hook-associated protein 2 C-terminal" evidence="7">
    <location>
        <begin position="224"/>
        <end position="448"/>
    </location>
</feature>
<dbReference type="EMBL" id="FOSC01000001">
    <property type="protein sequence ID" value="SFJ18078.1"/>
    <property type="molecule type" value="Genomic_DNA"/>
</dbReference>
<comment type="subcellular location">
    <subcellularLocation>
        <location evidence="5">Secreted</location>
    </subcellularLocation>
    <subcellularLocation>
        <location evidence="5">Bacterial flagellum</location>
    </subcellularLocation>
</comment>
<dbReference type="Pfam" id="PF02465">
    <property type="entry name" value="FliD_N"/>
    <property type="match status" value="1"/>
</dbReference>
<accession>A0A1I3P953</accession>
<dbReference type="InterPro" id="IPR040026">
    <property type="entry name" value="FliD"/>
</dbReference>
<dbReference type="PANTHER" id="PTHR30288:SF0">
    <property type="entry name" value="FLAGELLAR HOOK-ASSOCIATED PROTEIN 2"/>
    <property type="match status" value="1"/>
</dbReference>
<dbReference type="InterPro" id="IPR003481">
    <property type="entry name" value="FliD_N"/>
</dbReference>
<dbReference type="Pfam" id="PF07195">
    <property type="entry name" value="FliD_C"/>
    <property type="match status" value="1"/>
</dbReference>
<dbReference type="InterPro" id="IPR010809">
    <property type="entry name" value="FliD_C"/>
</dbReference>
<dbReference type="PANTHER" id="PTHR30288">
    <property type="entry name" value="FLAGELLAR CAP/ASSEMBLY PROTEIN FLID"/>
    <property type="match status" value="1"/>
</dbReference>
<dbReference type="GO" id="GO:0005576">
    <property type="term" value="C:extracellular region"/>
    <property type="evidence" value="ECO:0007669"/>
    <property type="project" value="UniProtKB-SubCell"/>
</dbReference>
<keyword evidence="5" id="KW-0964">Secreted</keyword>
<keyword evidence="3" id="KW-0175">Coiled coil</keyword>
<dbReference type="OrthoDB" id="9810816at2"/>
<comment type="function">
    <text evidence="5">Required for morphogenesis and for the elongation of the flagellar filament by facilitating polymerization of the flagellin monomers at the tip of growing filament. Forms a capping structure, which prevents flagellin subunits (transported through the central channel of the flagellum) from leaking out without polymerization at the distal end.</text>
</comment>
<dbReference type="AlphaFoldDB" id="A0A1I3P953"/>
<comment type="similarity">
    <text evidence="1 5">Belongs to the FliD family.</text>
</comment>
<dbReference type="GO" id="GO:0009424">
    <property type="term" value="C:bacterial-type flagellum hook"/>
    <property type="evidence" value="ECO:0007669"/>
    <property type="project" value="UniProtKB-UniRule"/>
</dbReference>
<evidence type="ECO:0000256" key="3">
    <source>
        <dbReference type="ARBA" id="ARBA00023054"/>
    </source>
</evidence>
<evidence type="ECO:0000256" key="1">
    <source>
        <dbReference type="ARBA" id="ARBA00009764"/>
    </source>
</evidence>
<organism evidence="8 9">
    <name type="scientific">Marinobacter persicus</name>
    <dbReference type="NCBI Taxonomy" id="930118"/>
    <lineage>
        <taxon>Bacteria</taxon>
        <taxon>Pseudomonadati</taxon>
        <taxon>Pseudomonadota</taxon>
        <taxon>Gammaproteobacteria</taxon>
        <taxon>Pseudomonadales</taxon>
        <taxon>Marinobacteraceae</taxon>
        <taxon>Marinobacter</taxon>
    </lineage>
</organism>
<name>A0A1I3P953_9GAMM</name>
<evidence type="ECO:0000259" key="7">
    <source>
        <dbReference type="Pfam" id="PF07195"/>
    </source>
</evidence>
<reference evidence="8 9" key="1">
    <citation type="submission" date="2016-10" db="EMBL/GenBank/DDBJ databases">
        <authorList>
            <person name="de Groot N.N."/>
        </authorList>
    </citation>
    <scope>NUCLEOTIDE SEQUENCE [LARGE SCALE GENOMIC DNA]</scope>
    <source>
        <strain evidence="8 9">IBRC-M 10445</strain>
    </source>
</reference>
<gene>
    <name evidence="8" type="ORF">SAMN05216429_101122</name>
</gene>
<evidence type="ECO:0000256" key="4">
    <source>
        <dbReference type="ARBA" id="ARBA00023143"/>
    </source>
</evidence>
<dbReference type="Proteomes" id="UP000199445">
    <property type="component" value="Unassembled WGS sequence"/>
</dbReference>
<keyword evidence="8" id="KW-0282">Flagellum</keyword>
<keyword evidence="8" id="KW-0966">Cell projection</keyword>
<keyword evidence="4 5" id="KW-0975">Bacterial flagellum</keyword>
<comment type="subunit">
    <text evidence="2 5">Homopentamer.</text>
</comment>
<evidence type="ECO:0000259" key="6">
    <source>
        <dbReference type="Pfam" id="PF02465"/>
    </source>
</evidence>
<dbReference type="RefSeq" id="WP_091700340.1">
    <property type="nucleotide sequence ID" value="NZ_BMYN01000010.1"/>
</dbReference>
<keyword evidence="9" id="KW-1185">Reference proteome</keyword>
<evidence type="ECO:0000256" key="5">
    <source>
        <dbReference type="RuleBase" id="RU362066"/>
    </source>
</evidence>
<dbReference type="GO" id="GO:0009421">
    <property type="term" value="C:bacterial-type flagellum filament cap"/>
    <property type="evidence" value="ECO:0007669"/>
    <property type="project" value="InterPro"/>
</dbReference>
<feature type="domain" description="Flagellar hook-associated protein 2 N-terminal" evidence="6">
    <location>
        <begin position="11"/>
        <end position="109"/>
    </location>
</feature>
<sequence>MASISSLGAGSGIFSNDLVNQLVEAERAPTETRLNRREAETQSKISAFGKIRSALEGLKSPMEALSKSDSMKAYTASSSNEGVVGVTLDSSKANRGNYSVDVQQLARAQSLASTEQADRDTTAMGTGTLTLNVGGNSTDITIDSSNNTLQGIADAINDANAGVSAGIVDTGSGYRLVMSSDESGTANEISVTVADDVGSNTDSDGLSRFAFDGATSNMEETVAAKDAILDINGITVTRSSNTIENVVDGVTFNVSSTGTSTVKVDQDPGAVADKVQAFVDKFNALQDQIKNVSGYKSVSEQGGVLSGDATIRGLQNDLRQQLTNIPSGLENSPIRMLADVGIKTDPGTGKLQFDQAVFKEKLQENPEAMTTLFADSDQGEGIATQMVASAERFLGSDGLLSNRTDGLNATLQDIQDQRDDLADRIASYEERLISQFTAADRLISQIQSSGNYVQQQLAAMAPSGGGGSGG</sequence>
<protein>
    <recommendedName>
        <fullName evidence="5">Flagellar hook-associated protein 2</fullName>
        <shortName evidence="5">HAP2</shortName>
    </recommendedName>
    <alternativeName>
        <fullName evidence="5">Flagellar cap protein</fullName>
    </alternativeName>
</protein>
<dbReference type="GO" id="GO:0071973">
    <property type="term" value="P:bacterial-type flagellum-dependent cell motility"/>
    <property type="evidence" value="ECO:0007669"/>
    <property type="project" value="TreeGrafter"/>
</dbReference>
<proteinExistence type="inferred from homology"/>
<evidence type="ECO:0000313" key="9">
    <source>
        <dbReference type="Proteomes" id="UP000199445"/>
    </source>
</evidence>